<dbReference type="InterPro" id="IPR050190">
    <property type="entry name" value="UPF0213_domain"/>
</dbReference>
<accession>A0A0M0BMX1</accession>
<dbReference type="Gene3D" id="3.40.1440.10">
    <property type="entry name" value="GIY-YIG endonuclease"/>
    <property type="match status" value="1"/>
</dbReference>
<dbReference type="InterPro" id="IPR000305">
    <property type="entry name" value="GIY-YIG_endonuc"/>
</dbReference>
<reference evidence="2 3" key="1">
    <citation type="submission" date="2015-06" db="EMBL/GenBank/DDBJ databases">
        <title>New insights into the roles of widespread benthic archaea in carbon and nitrogen cycling.</title>
        <authorList>
            <person name="Lazar C.S."/>
            <person name="Baker B.J."/>
            <person name="Seitz K.W."/>
            <person name="Hyde A.S."/>
            <person name="Dick G.J."/>
            <person name="Hinrichs K.-U."/>
            <person name="Teske A.P."/>
        </authorList>
    </citation>
    <scope>NUCLEOTIDE SEQUENCE [LARGE SCALE GENOMIC DNA]</scope>
    <source>
        <strain evidence="2">SG8-32-1</strain>
    </source>
</reference>
<dbReference type="Proteomes" id="UP000037237">
    <property type="component" value="Unassembled WGS sequence"/>
</dbReference>
<feature type="domain" description="GIY-YIG" evidence="1">
    <location>
        <begin position="1"/>
        <end position="77"/>
    </location>
</feature>
<organism evidence="2 3">
    <name type="scientific">miscellaneous Crenarchaeota group-1 archaeon SG8-32-1</name>
    <dbReference type="NCBI Taxonomy" id="1685124"/>
    <lineage>
        <taxon>Archaea</taxon>
        <taxon>Candidatus Bathyarchaeota</taxon>
        <taxon>MCG-1</taxon>
    </lineage>
</organism>
<dbReference type="SUPFAM" id="SSF82771">
    <property type="entry name" value="GIY-YIG endonuclease"/>
    <property type="match status" value="1"/>
</dbReference>
<dbReference type="Pfam" id="PF01541">
    <property type="entry name" value="GIY-YIG"/>
    <property type="match status" value="1"/>
</dbReference>
<dbReference type="EMBL" id="LFWU01000140">
    <property type="protein sequence ID" value="KON29898.1"/>
    <property type="molecule type" value="Genomic_DNA"/>
</dbReference>
<dbReference type="PANTHER" id="PTHR34477">
    <property type="entry name" value="UPF0213 PROTEIN YHBQ"/>
    <property type="match status" value="1"/>
</dbReference>
<dbReference type="InterPro" id="IPR035901">
    <property type="entry name" value="GIY-YIG_endonuc_sf"/>
</dbReference>
<dbReference type="CDD" id="cd10456">
    <property type="entry name" value="GIY-YIG_UPF0213"/>
    <property type="match status" value="1"/>
</dbReference>
<protein>
    <recommendedName>
        <fullName evidence="1">GIY-YIG domain-containing protein</fullName>
    </recommendedName>
</protein>
<gene>
    <name evidence="2" type="ORF">AC477_05420</name>
</gene>
<sequence>MPYYVYIIRCKDGSYYTGHAKDPEKRYKVHKKGLGARYTRIHEPEQLVYVEQFVSRSQAMKRERKIKTLNHKRKHQLISETNIIDRLQPICTLKET</sequence>
<evidence type="ECO:0000313" key="2">
    <source>
        <dbReference type="EMBL" id="KON29898.1"/>
    </source>
</evidence>
<evidence type="ECO:0000313" key="3">
    <source>
        <dbReference type="Proteomes" id="UP000037237"/>
    </source>
</evidence>
<evidence type="ECO:0000259" key="1">
    <source>
        <dbReference type="PROSITE" id="PS50164"/>
    </source>
</evidence>
<dbReference type="PROSITE" id="PS50164">
    <property type="entry name" value="GIY_YIG"/>
    <property type="match status" value="1"/>
</dbReference>
<comment type="caution">
    <text evidence="2">The sequence shown here is derived from an EMBL/GenBank/DDBJ whole genome shotgun (WGS) entry which is preliminary data.</text>
</comment>
<name>A0A0M0BMX1_9ARCH</name>
<dbReference type="AlphaFoldDB" id="A0A0M0BMX1"/>
<dbReference type="PANTHER" id="PTHR34477:SF1">
    <property type="entry name" value="UPF0213 PROTEIN YHBQ"/>
    <property type="match status" value="1"/>
</dbReference>
<proteinExistence type="predicted"/>